<evidence type="ECO:0000313" key="2">
    <source>
        <dbReference type="Proteomes" id="UP000561417"/>
    </source>
</evidence>
<comment type="caution">
    <text evidence="1">The sequence shown here is derived from an EMBL/GenBank/DDBJ whole genome shotgun (WGS) entry which is preliminary data.</text>
</comment>
<dbReference type="AlphaFoldDB" id="A0A840NUK0"/>
<gene>
    <name evidence="1" type="ORF">HNQ69_001222</name>
</gene>
<keyword evidence="2" id="KW-1185">Reference proteome</keyword>
<dbReference type="Proteomes" id="UP000561417">
    <property type="component" value="Unassembled WGS sequence"/>
</dbReference>
<sequence length="158" mass="18488">MQILKQRFFKKRKQQMYIIHKKLIATTVGHAPWGLGVAEHFYNLYEYPDGRRENEEFYGDQDYDMPENTDFSTKAQVKAWIYRGDLPRSVLSCEPLIGEVNRKIQRQGQGTLIYKVQNESERGCSQEDLEAFKKLLEKISKKECSLTVGFAVSGKRWD</sequence>
<proteinExistence type="predicted"/>
<name>A0A840NUK0_9HYPH</name>
<reference evidence="1 2" key="1">
    <citation type="submission" date="2020-08" db="EMBL/GenBank/DDBJ databases">
        <title>Genomic Encyclopedia of Type Strains, Phase IV (KMG-IV): sequencing the most valuable type-strain genomes for metagenomic binning, comparative biology and taxonomic classification.</title>
        <authorList>
            <person name="Goeker M."/>
        </authorList>
    </citation>
    <scope>NUCLEOTIDE SEQUENCE [LARGE SCALE GENOMIC DNA]</scope>
    <source>
        <strain evidence="1 2">DSM 28538</strain>
    </source>
</reference>
<evidence type="ECO:0000313" key="1">
    <source>
        <dbReference type="EMBL" id="MBB5074088.1"/>
    </source>
</evidence>
<dbReference type="RefSeq" id="WP_246348522.1">
    <property type="nucleotide sequence ID" value="NZ_JACHIM010000005.1"/>
</dbReference>
<organism evidence="1 2">
    <name type="scientific">Bartonella callosciuri</name>
    <dbReference type="NCBI Taxonomy" id="686223"/>
    <lineage>
        <taxon>Bacteria</taxon>
        <taxon>Pseudomonadati</taxon>
        <taxon>Pseudomonadota</taxon>
        <taxon>Alphaproteobacteria</taxon>
        <taxon>Hyphomicrobiales</taxon>
        <taxon>Bartonellaceae</taxon>
        <taxon>Bartonella</taxon>
    </lineage>
</organism>
<accession>A0A840NUK0</accession>
<protein>
    <submittedName>
        <fullName evidence="1">Uncharacterized protein</fullName>
    </submittedName>
</protein>
<dbReference type="EMBL" id="JACHIM010000005">
    <property type="protein sequence ID" value="MBB5074088.1"/>
    <property type="molecule type" value="Genomic_DNA"/>
</dbReference>